<accession>A0ABY4J709</accession>
<reference evidence="4 5" key="1">
    <citation type="submission" date="2022-04" db="EMBL/GenBank/DDBJ databases">
        <title>Hymenobacter sp. isolated from the air.</title>
        <authorList>
            <person name="Won M."/>
            <person name="Lee C.-M."/>
            <person name="Woen H.-Y."/>
            <person name="Kwon S.-W."/>
        </authorList>
    </citation>
    <scope>NUCLEOTIDE SEQUENCE [LARGE SCALE GENOMIC DNA]</scope>
    <source>
        <strain evidence="5">5516 S-25</strain>
    </source>
</reference>
<keyword evidence="5" id="KW-1185">Reference proteome</keyword>
<evidence type="ECO:0000259" key="3">
    <source>
        <dbReference type="PROSITE" id="PS51186"/>
    </source>
</evidence>
<feature type="domain" description="N-acetyltransferase" evidence="3">
    <location>
        <begin position="3"/>
        <end position="174"/>
    </location>
</feature>
<protein>
    <submittedName>
        <fullName evidence="4">GNAT family N-acetyltransferase</fullName>
    </submittedName>
</protein>
<evidence type="ECO:0000256" key="2">
    <source>
        <dbReference type="ARBA" id="ARBA00023315"/>
    </source>
</evidence>
<dbReference type="PROSITE" id="PS51186">
    <property type="entry name" value="GNAT"/>
    <property type="match status" value="1"/>
</dbReference>
<dbReference type="Gene3D" id="3.40.630.30">
    <property type="match status" value="1"/>
</dbReference>
<keyword evidence="2" id="KW-0012">Acyltransferase</keyword>
<sequence length="179" mass="19220">MPINIRPLEVAEFPSYLNGLVALLQDAVDSGASVGFLPPLAAEEAREYWQEIGVALSSGRVLLLAAEEENGELVGTVQLHLATKANATHRAEVAKLLVPTWAQRRGIGRQLMQAVEELARQQHRTTLVLDTLQGAGSELLYHGLGYVAAGAIPAFARGADGELHATVVYYKLLTRTGLV</sequence>
<proteinExistence type="predicted"/>
<dbReference type="InterPro" id="IPR000182">
    <property type="entry name" value="GNAT_dom"/>
</dbReference>
<gene>
    <name evidence="4" type="ORF">MWH26_15620</name>
</gene>
<dbReference type="CDD" id="cd04301">
    <property type="entry name" value="NAT_SF"/>
    <property type="match status" value="1"/>
</dbReference>
<keyword evidence="1" id="KW-0808">Transferase</keyword>
<dbReference type="SUPFAM" id="SSF55729">
    <property type="entry name" value="Acyl-CoA N-acyltransferases (Nat)"/>
    <property type="match status" value="1"/>
</dbReference>
<evidence type="ECO:0000313" key="5">
    <source>
        <dbReference type="Proteomes" id="UP000829647"/>
    </source>
</evidence>
<organism evidence="4 5">
    <name type="scientific">Hymenobacter sublimis</name>
    <dbReference type="NCBI Taxonomy" id="2933777"/>
    <lineage>
        <taxon>Bacteria</taxon>
        <taxon>Pseudomonadati</taxon>
        <taxon>Bacteroidota</taxon>
        <taxon>Cytophagia</taxon>
        <taxon>Cytophagales</taxon>
        <taxon>Hymenobacteraceae</taxon>
        <taxon>Hymenobacter</taxon>
    </lineage>
</organism>
<dbReference type="EMBL" id="CP095848">
    <property type="protein sequence ID" value="UPL48609.1"/>
    <property type="molecule type" value="Genomic_DNA"/>
</dbReference>
<dbReference type="Proteomes" id="UP000829647">
    <property type="component" value="Chromosome"/>
</dbReference>
<name>A0ABY4J709_9BACT</name>
<evidence type="ECO:0000313" key="4">
    <source>
        <dbReference type="EMBL" id="UPL48609.1"/>
    </source>
</evidence>
<dbReference type="Pfam" id="PF00583">
    <property type="entry name" value="Acetyltransf_1"/>
    <property type="match status" value="1"/>
</dbReference>
<dbReference type="RefSeq" id="WP_247975004.1">
    <property type="nucleotide sequence ID" value="NZ_CP095848.1"/>
</dbReference>
<dbReference type="PANTHER" id="PTHR43877">
    <property type="entry name" value="AMINOALKYLPHOSPHONATE N-ACETYLTRANSFERASE-RELATED-RELATED"/>
    <property type="match status" value="1"/>
</dbReference>
<evidence type="ECO:0000256" key="1">
    <source>
        <dbReference type="ARBA" id="ARBA00022679"/>
    </source>
</evidence>
<dbReference type="InterPro" id="IPR016181">
    <property type="entry name" value="Acyl_CoA_acyltransferase"/>
</dbReference>
<dbReference type="InterPro" id="IPR050832">
    <property type="entry name" value="Bact_Acetyltransf"/>
</dbReference>